<accession>G7QCJ3</accession>
<evidence type="ECO:0000259" key="1">
    <source>
        <dbReference type="SMART" id="SM00481"/>
    </source>
</evidence>
<name>G7QCJ3_9BACT</name>
<dbReference type="HOGENOM" id="CLU_072983_3_0_7"/>
<gene>
    <name evidence="2" type="ORF">DFW101_0132</name>
</gene>
<dbReference type="InterPro" id="IPR004013">
    <property type="entry name" value="PHP_dom"/>
</dbReference>
<reference evidence="3" key="1">
    <citation type="journal article" date="2015" name="Genome Announc.">
        <title>High-Quality Draft Genome Sequence of Desulfovibrio carbinoliphilus FW-101-2B, an Organic Acid-Oxidizing Sulfate-Reducing Bacterium Isolated from Uranium(VI)-Contaminated Groundwater.</title>
        <authorList>
            <person name="Ramsay B.D."/>
            <person name="Hwang C."/>
            <person name="Woo H.L."/>
            <person name="Carroll S.L."/>
            <person name="Lucas S."/>
            <person name="Han J."/>
            <person name="Lapidus A.L."/>
            <person name="Cheng J.F."/>
            <person name="Goodwin L.A."/>
            <person name="Pitluck S."/>
            <person name="Peters L."/>
            <person name="Chertkov O."/>
            <person name="Held B."/>
            <person name="Detter J.C."/>
            <person name="Han C.S."/>
            <person name="Tapia R."/>
            <person name="Land M.L."/>
            <person name="Hauser L.J."/>
            <person name="Kyrpides N.C."/>
            <person name="Ivanova N.N."/>
            <person name="Mikhailova N."/>
            <person name="Pagani I."/>
            <person name="Woyke T."/>
            <person name="Arkin A.P."/>
            <person name="Dehal P."/>
            <person name="Chivian D."/>
            <person name="Criddle C.S."/>
            <person name="Wu W."/>
            <person name="Chakraborty R."/>
            <person name="Hazen T.C."/>
            <person name="Fields M.W."/>
        </authorList>
    </citation>
    <scope>NUCLEOTIDE SEQUENCE [LARGE SCALE GENOMIC DNA]</scope>
    <source>
        <strain evidence="3">FW-101-2B</strain>
    </source>
</reference>
<dbReference type="AlphaFoldDB" id="G7QCJ3"/>
<protein>
    <submittedName>
        <fullName evidence="2">PHP domain protein</fullName>
    </submittedName>
</protein>
<dbReference type="InterPro" id="IPR052018">
    <property type="entry name" value="PHP_domain"/>
</dbReference>
<dbReference type="Proteomes" id="UP000004662">
    <property type="component" value="Chromosome"/>
</dbReference>
<dbReference type="Pfam" id="PF02811">
    <property type="entry name" value="PHP"/>
    <property type="match status" value="1"/>
</dbReference>
<evidence type="ECO:0000313" key="2">
    <source>
        <dbReference type="EMBL" id="EHJ46149.1"/>
    </source>
</evidence>
<dbReference type="InterPro" id="IPR016195">
    <property type="entry name" value="Pol/histidinol_Pase-like"/>
</dbReference>
<keyword evidence="3" id="KW-1185">Reference proteome</keyword>
<organism evidence="2 3">
    <name type="scientific">Solidesulfovibrio carbinoliphilus subsp. oakridgensis</name>
    <dbReference type="NCBI Taxonomy" id="694327"/>
    <lineage>
        <taxon>Bacteria</taxon>
        <taxon>Pseudomonadati</taxon>
        <taxon>Thermodesulfobacteriota</taxon>
        <taxon>Desulfovibrionia</taxon>
        <taxon>Desulfovibrionales</taxon>
        <taxon>Desulfovibrionaceae</taxon>
        <taxon>Solidesulfovibrio</taxon>
    </lineage>
</organism>
<feature type="domain" description="Polymerase/histidinol phosphatase N-terminal" evidence="1">
    <location>
        <begin position="3"/>
        <end position="69"/>
    </location>
</feature>
<dbReference type="eggNOG" id="COG0613">
    <property type="taxonomic scope" value="Bacteria"/>
</dbReference>
<evidence type="ECO:0000313" key="3">
    <source>
        <dbReference type="Proteomes" id="UP000004662"/>
    </source>
</evidence>
<dbReference type="EMBL" id="CM001368">
    <property type="protein sequence ID" value="EHJ46149.1"/>
    <property type="molecule type" value="Genomic_DNA"/>
</dbReference>
<dbReference type="SMART" id="SM00481">
    <property type="entry name" value="POLIIIAc"/>
    <property type="match status" value="1"/>
</dbReference>
<dbReference type="PANTHER" id="PTHR42924">
    <property type="entry name" value="EXONUCLEASE"/>
    <property type="match status" value="1"/>
</dbReference>
<dbReference type="OrthoDB" id="9775360at2"/>
<dbReference type="GO" id="GO:0004534">
    <property type="term" value="F:5'-3' RNA exonuclease activity"/>
    <property type="evidence" value="ECO:0007669"/>
    <property type="project" value="TreeGrafter"/>
</dbReference>
<proteinExistence type="predicted"/>
<dbReference type="RefSeq" id="WP_009179607.1">
    <property type="nucleotide sequence ID" value="NZ_CM001368.1"/>
</dbReference>
<sequence>MRFDLHVHTRFSACSRLALSAILENARSLGLDGVCLTDHDTMDMAQKVREGVQDDGLCVLIGMEYTTPEGDILLYGPFEDLGPGLSAPEVLEAAEALGGLAVAAHPFRARQPAWPDLLDHPLLRAVEVENGRNSPVENAAAKAFAGRHGKCCLGGSDAHDLSELGRVTVRIETPVCGRAAFVAALRAGRCCLGGSAPGRKWV</sequence>
<dbReference type="CDD" id="cd07432">
    <property type="entry name" value="PHP_HisPPase"/>
    <property type="match status" value="1"/>
</dbReference>
<dbReference type="Pfam" id="PF13263">
    <property type="entry name" value="PHP_C"/>
    <property type="match status" value="1"/>
</dbReference>
<dbReference type="Gene3D" id="3.20.20.140">
    <property type="entry name" value="Metal-dependent hydrolases"/>
    <property type="match status" value="1"/>
</dbReference>
<dbReference type="GO" id="GO:0035312">
    <property type="term" value="F:5'-3' DNA exonuclease activity"/>
    <property type="evidence" value="ECO:0007669"/>
    <property type="project" value="TreeGrafter"/>
</dbReference>
<dbReference type="STRING" id="694327.DFW101_0132"/>
<dbReference type="PANTHER" id="PTHR42924:SF3">
    <property type="entry name" value="POLYMERASE_HISTIDINOL PHOSPHATASE N-TERMINAL DOMAIN-CONTAINING PROTEIN"/>
    <property type="match status" value="1"/>
</dbReference>
<dbReference type="SUPFAM" id="SSF89550">
    <property type="entry name" value="PHP domain-like"/>
    <property type="match status" value="1"/>
</dbReference>
<dbReference type="InterPro" id="IPR003141">
    <property type="entry name" value="Pol/His_phosphatase_N"/>
</dbReference>